<sequence length="122" mass="14187">MGSFFLSLPNLVDIDLLEIAILRVPVVAETFDLFLVAMKGPAAQGFKIQVRISEADLEEYLLFEADREKRRDIKELMRRGTLQVVHDYTFIQMKEFVPNDLQPWNQLFGILDPISRHDMYEG</sequence>
<proteinExistence type="predicted"/>
<dbReference type="AlphaFoldDB" id="A0A9P5Y1K3"/>
<name>A0A9P5Y1K3_9AGAR</name>
<accession>A0A9P5Y1K3</accession>
<organism evidence="1 2">
    <name type="scientific">Collybia nuda</name>
    <dbReference type="NCBI Taxonomy" id="64659"/>
    <lineage>
        <taxon>Eukaryota</taxon>
        <taxon>Fungi</taxon>
        <taxon>Dikarya</taxon>
        <taxon>Basidiomycota</taxon>
        <taxon>Agaricomycotina</taxon>
        <taxon>Agaricomycetes</taxon>
        <taxon>Agaricomycetidae</taxon>
        <taxon>Agaricales</taxon>
        <taxon>Tricholomatineae</taxon>
        <taxon>Clitocybaceae</taxon>
        <taxon>Collybia</taxon>
    </lineage>
</organism>
<protein>
    <submittedName>
        <fullName evidence="1">Uncharacterized protein</fullName>
    </submittedName>
</protein>
<evidence type="ECO:0000313" key="2">
    <source>
        <dbReference type="Proteomes" id="UP000807353"/>
    </source>
</evidence>
<gene>
    <name evidence="1" type="ORF">BDZ94DRAFT_1375931</name>
</gene>
<keyword evidence="2" id="KW-1185">Reference proteome</keyword>
<evidence type="ECO:0000313" key="1">
    <source>
        <dbReference type="EMBL" id="KAF9460604.1"/>
    </source>
</evidence>
<comment type="caution">
    <text evidence="1">The sequence shown here is derived from an EMBL/GenBank/DDBJ whole genome shotgun (WGS) entry which is preliminary data.</text>
</comment>
<dbReference type="Proteomes" id="UP000807353">
    <property type="component" value="Unassembled WGS sequence"/>
</dbReference>
<reference evidence="1" key="1">
    <citation type="submission" date="2020-11" db="EMBL/GenBank/DDBJ databases">
        <authorList>
            <consortium name="DOE Joint Genome Institute"/>
            <person name="Ahrendt S."/>
            <person name="Riley R."/>
            <person name="Andreopoulos W."/>
            <person name="Labutti K."/>
            <person name="Pangilinan J."/>
            <person name="Ruiz-Duenas F.J."/>
            <person name="Barrasa J.M."/>
            <person name="Sanchez-Garcia M."/>
            <person name="Camarero S."/>
            <person name="Miyauchi S."/>
            <person name="Serrano A."/>
            <person name="Linde D."/>
            <person name="Babiker R."/>
            <person name="Drula E."/>
            <person name="Ayuso-Fernandez I."/>
            <person name="Pacheco R."/>
            <person name="Padilla G."/>
            <person name="Ferreira P."/>
            <person name="Barriuso J."/>
            <person name="Kellner H."/>
            <person name="Castanera R."/>
            <person name="Alfaro M."/>
            <person name="Ramirez L."/>
            <person name="Pisabarro A.G."/>
            <person name="Kuo A."/>
            <person name="Tritt A."/>
            <person name="Lipzen A."/>
            <person name="He G."/>
            <person name="Yan M."/>
            <person name="Ng V."/>
            <person name="Cullen D."/>
            <person name="Martin F."/>
            <person name="Rosso M.-N."/>
            <person name="Henrissat B."/>
            <person name="Hibbett D."/>
            <person name="Martinez A.T."/>
            <person name="Grigoriev I.V."/>
        </authorList>
    </citation>
    <scope>NUCLEOTIDE SEQUENCE</scope>
    <source>
        <strain evidence="1">CBS 247.69</strain>
    </source>
</reference>
<dbReference type="EMBL" id="MU150296">
    <property type="protein sequence ID" value="KAF9460604.1"/>
    <property type="molecule type" value="Genomic_DNA"/>
</dbReference>